<dbReference type="InterPro" id="IPR011005">
    <property type="entry name" value="Dihydropteroate_synth-like_sf"/>
</dbReference>
<evidence type="ECO:0000313" key="27">
    <source>
        <dbReference type="EMBL" id="KXS93796.1"/>
    </source>
</evidence>
<dbReference type="NCBIfam" id="TIGR01498">
    <property type="entry name" value="folK"/>
    <property type="match status" value="1"/>
</dbReference>
<keyword evidence="20" id="KW-0511">Multifunctional enzyme</keyword>
<evidence type="ECO:0000256" key="14">
    <source>
        <dbReference type="ARBA" id="ARBA00022723"/>
    </source>
</evidence>
<evidence type="ECO:0000256" key="15">
    <source>
        <dbReference type="ARBA" id="ARBA00022741"/>
    </source>
</evidence>
<keyword evidence="18" id="KW-0460">Magnesium</keyword>
<evidence type="ECO:0000256" key="1">
    <source>
        <dbReference type="ARBA" id="ARBA00000012"/>
    </source>
</evidence>
<comment type="pathway">
    <text evidence="6">Cofactor biosynthesis; tetrahydrofolate biosynthesis; 2-amino-4-hydroxy-6-hydroxymethyl-7,8-dihydropteridine diphosphate from 7,8-dihydroneopterin triphosphate: step 3/4.</text>
</comment>
<dbReference type="Gene3D" id="3.20.20.20">
    <property type="entry name" value="Dihydropteroate synthase-like"/>
    <property type="match status" value="1"/>
</dbReference>
<evidence type="ECO:0000256" key="9">
    <source>
        <dbReference type="ARBA" id="ARBA00009951"/>
    </source>
</evidence>
<gene>
    <name evidence="27" type="ORF">AC578_825</name>
</gene>
<evidence type="ECO:0000256" key="25">
    <source>
        <dbReference type="SAM" id="MobiDB-lite"/>
    </source>
</evidence>
<comment type="function">
    <text evidence="21">Catalyzes three sequential steps of tetrahydrofolate biosynthesis.</text>
</comment>
<comment type="catalytic activity">
    <reaction evidence="1">
        <text>(7,8-dihydropterin-6-yl)methyl diphosphate + 4-aminobenzoate = 7,8-dihydropteroate + diphosphate</text>
        <dbReference type="Rhea" id="RHEA:19949"/>
        <dbReference type="ChEBI" id="CHEBI:17836"/>
        <dbReference type="ChEBI" id="CHEBI:17839"/>
        <dbReference type="ChEBI" id="CHEBI:33019"/>
        <dbReference type="ChEBI" id="CHEBI:72950"/>
        <dbReference type="EC" id="2.5.1.15"/>
    </reaction>
</comment>
<dbReference type="Proteomes" id="UP000070133">
    <property type="component" value="Unassembled WGS sequence"/>
</dbReference>
<dbReference type="GO" id="GO:0003848">
    <property type="term" value="F:2-amino-4-hydroxy-6-hydroxymethyldihydropteridine diphosphokinase activity"/>
    <property type="evidence" value="ECO:0007669"/>
    <property type="project" value="UniProtKB-EC"/>
</dbReference>
<evidence type="ECO:0000256" key="20">
    <source>
        <dbReference type="ARBA" id="ARBA00023268"/>
    </source>
</evidence>
<comment type="caution">
    <text evidence="27">The sequence shown here is derived from an EMBL/GenBank/DDBJ whole genome shotgun (WGS) entry which is preliminary data.</text>
</comment>
<dbReference type="SUPFAM" id="SSF55083">
    <property type="entry name" value="6-hydroxymethyl-7,8-dihydropterin pyrophosphokinase, HPPK"/>
    <property type="match status" value="1"/>
</dbReference>
<dbReference type="Pfam" id="PF01288">
    <property type="entry name" value="HPPK"/>
    <property type="match status" value="1"/>
</dbReference>
<dbReference type="NCBIfam" id="TIGR01496">
    <property type="entry name" value="DHPS"/>
    <property type="match status" value="1"/>
</dbReference>
<dbReference type="GO" id="GO:0046654">
    <property type="term" value="P:tetrahydrofolate biosynthetic process"/>
    <property type="evidence" value="ECO:0007669"/>
    <property type="project" value="UniProtKB-UniPathway"/>
</dbReference>
<dbReference type="GO" id="GO:0046872">
    <property type="term" value="F:metal ion binding"/>
    <property type="evidence" value="ECO:0007669"/>
    <property type="project" value="UniProtKB-KW"/>
</dbReference>
<dbReference type="InterPro" id="IPR045031">
    <property type="entry name" value="DHP_synth-like"/>
</dbReference>
<dbReference type="PANTHER" id="PTHR20941:SF1">
    <property type="entry name" value="FOLIC ACID SYNTHESIS PROTEIN FOL1"/>
    <property type="match status" value="1"/>
</dbReference>
<dbReference type="UniPathway" id="UPA00077">
    <property type="reaction ID" value="UER00155"/>
</dbReference>
<keyword evidence="15" id="KW-0547">Nucleotide-binding</keyword>
<evidence type="ECO:0000256" key="5">
    <source>
        <dbReference type="ARBA" id="ARBA00004763"/>
    </source>
</evidence>
<sequence length="1090" mass="119029">MFLLPGIRHGSHLVRRATRAHAMLLSAQTDLRHFSKAMTCRESLATTSIETLGSSPPEIRRPAPRKTRFKARLSQETEKILGLSVSGGMACFTYDNSGSYTARIEEAIKRRAVQEFDKTCKHSGQQRLSALAVATAHLGQILPPNLSMKLQMKPQVSPNKCLSIEAPGQHKSPLIRISLQSMHVPEVHAPGVPTSEGTPYRFTTVLNAAVHSEPQSTASTSSTLLPAEEEIIFLRSTSNMVLSRLCSDLQFESALAAFRTFAEALLRVLRFRTPYLSLESVKLVAGSTSRPGKEDYIVQATWRDSIDVVTSVEDAKKRQVDVEVINDGVVDQDDAGPAPQSDPNDLEVADSTASVKSTESSSWSRLILKETKYWCHLHPAAPGNLISELRPQRVVCEAAKRRFGTPFVVFRIKWDPEFLADLKFGSILNTIETALEAAENSSVTSLVCAVESVARTIPYVRAIDICLESDADSTYQRGTPRRTANLGTIFNVSTVGPSAENTSSKFNIYFPWIAVSASLHQGQDAGKQTMMMRTHFLWNSSDLSQWHEEDINDVAKSLHAHLYQASSSVASENDFASHYDVANAVQKAVRSSAPTLSRAASIRTRVMPTSPSHNAAVKSCMDSWVCSSASGHVEAFIALGSNVGNRLHTIEQACCALDNDQNIRILETSPLYETKAMYVEDQESFVNGVCKIQTDLPATQLLDRLQAIEDNLGRVKIIEKGPRNIDLDMLTYSDDVVRSERLTVPHALMHEREFVLRPMSDISGGSDRLLMPGKKGLTVLVGLHKLASSESPMYALTPLSPGSQPLRSLSPQRRTMIMSILNVTPDSFSDGGDNHNSDMEALRQTIATHIAEGATIIDIGGQSSRPNAPDITSEEEISRILPTIEAIKSLPEACNIAISIDTYRASVAEAAIKAGAHIINDISAGLLDPEMLPTIARLGCTYIMMHMRGTPATMQSEENTSYPNGLIPTIASELQSRLQAAQEAGIRRWRIILDPGVGFAKTTEQNAELLGKFSELRNWKGLATYPWLVGSSRKGFIGKLTGVTEAKDRVEGTAATVTAAVAGGAEIVRVHDVKEMARVVKMADAMYRSG</sequence>
<dbReference type="FunFam" id="3.20.20.20:FF:000006">
    <property type="entry name" value="Dihydropteroate synthase"/>
    <property type="match status" value="1"/>
</dbReference>
<evidence type="ECO:0000256" key="21">
    <source>
        <dbReference type="ARBA" id="ARBA00058009"/>
    </source>
</evidence>
<evidence type="ECO:0000256" key="12">
    <source>
        <dbReference type="ARBA" id="ARBA00013253"/>
    </source>
</evidence>
<evidence type="ECO:0000256" key="7">
    <source>
        <dbReference type="ARBA" id="ARBA00005051"/>
    </source>
</evidence>
<name>A0A139GUB4_9PEZI</name>
<evidence type="ECO:0000256" key="18">
    <source>
        <dbReference type="ARBA" id="ARBA00022842"/>
    </source>
</evidence>
<dbReference type="GO" id="GO:0004156">
    <property type="term" value="F:dihydropteroate synthase activity"/>
    <property type="evidence" value="ECO:0007669"/>
    <property type="project" value="UniProtKB-EC"/>
</dbReference>
<dbReference type="InterPro" id="IPR006390">
    <property type="entry name" value="DHP_synth_dom"/>
</dbReference>
<keyword evidence="13" id="KW-0808">Transferase</keyword>
<comment type="catalytic activity">
    <reaction evidence="2">
        <text>6-hydroxymethyl-7,8-dihydropterin + ATP = (7,8-dihydropterin-6-yl)methyl diphosphate + AMP + H(+)</text>
        <dbReference type="Rhea" id="RHEA:11412"/>
        <dbReference type="ChEBI" id="CHEBI:15378"/>
        <dbReference type="ChEBI" id="CHEBI:30616"/>
        <dbReference type="ChEBI" id="CHEBI:44841"/>
        <dbReference type="ChEBI" id="CHEBI:72950"/>
        <dbReference type="ChEBI" id="CHEBI:456215"/>
        <dbReference type="EC" id="2.7.6.3"/>
    </reaction>
</comment>
<keyword evidence="28" id="KW-1185">Reference proteome</keyword>
<evidence type="ECO:0000256" key="24">
    <source>
        <dbReference type="ARBA" id="ARBA00068111"/>
    </source>
</evidence>
<dbReference type="InterPro" id="IPR000489">
    <property type="entry name" value="Pterin-binding_dom"/>
</dbReference>
<protein>
    <recommendedName>
        <fullName evidence="23">Folic acid synthesis protein FOL1</fullName>
        <ecNumber evidence="10">2.5.1.15</ecNumber>
        <ecNumber evidence="12">2.7.6.3</ecNumber>
        <ecNumber evidence="11">4.1.2.25</ecNumber>
    </recommendedName>
    <alternativeName>
        <fullName evidence="24">Folic acid synthesis protein fol1</fullName>
    </alternativeName>
</protein>
<dbReference type="PROSITE" id="PS50972">
    <property type="entry name" value="PTERIN_BINDING"/>
    <property type="match status" value="1"/>
</dbReference>
<comment type="pathway">
    <text evidence="7">Cofactor biosynthesis; tetrahydrofolate biosynthesis; 2-amino-4-hydroxy-6-hydroxymethyl-7,8-dihydropteridine diphosphate from 7,8-dihydroneopterin triphosphate: step 4/4.</text>
</comment>
<dbReference type="GO" id="GO:0004150">
    <property type="term" value="F:dihydroneopterin aldolase activity"/>
    <property type="evidence" value="ECO:0007669"/>
    <property type="project" value="UniProtKB-EC"/>
</dbReference>
<dbReference type="Gene3D" id="3.30.70.560">
    <property type="entry name" value="7,8-Dihydro-6-hydroxymethylpterin-pyrophosphokinase HPPK"/>
    <property type="match status" value="1"/>
</dbReference>
<comment type="pathway">
    <text evidence="5">Cofactor biosynthesis; tetrahydrofolate biosynthesis; 7,8-dihydrofolate from 2-amino-4-hydroxy-6-hydroxymethyl-7,8-dihydropteridine diphosphate and 4-aminobenzoate: step 1/2.</text>
</comment>
<evidence type="ECO:0000256" key="23">
    <source>
        <dbReference type="ARBA" id="ARBA00067568"/>
    </source>
</evidence>
<dbReference type="EC" id="2.5.1.15" evidence="10"/>
<dbReference type="OrthoDB" id="615426at2759"/>
<dbReference type="CDD" id="cd00483">
    <property type="entry name" value="HPPK"/>
    <property type="match status" value="1"/>
</dbReference>
<dbReference type="AlphaFoldDB" id="A0A139GUB4"/>
<proteinExistence type="inferred from homology"/>
<comment type="catalytic activity">
    <reaction evidence="3">
        <text>7,8-dihydroneopterin = 6-hydroxymethyl-7,8-dihydropterin + glycolaldehyde</text>
        <dbReference type="Rhea" id="RHEA:10540"/>
        <dbReference type="ChEBI" id="CHEBI:17001"/>
        <dbReference type="ChEBI" id="CHEBI:17071"/>
        <dbReference type="ChEBI" id="CHEBI:44841"/>
        <dbReference type="EC" id="4.1.2.25"/>
    </reaction>
</comment>
<evidence type="ECO:0000256" key="16">
    <source>
        <dbReference type="ARBA" id="ARBA00022777"/>
    </source>
</evidence>
<dbReference type="EC" id="2.7.6.3" evidence="12"/>
<evidence type="ECO:0000313" key="28">
    <source>
        <dbReference type="Proteomes" id="UP000070133"/>
    </source>
</evidence>
<keyword evidence="17" id="KW-0067">ATP-binding</keyword>
<dbReference type="CDD" id="cd00739">
    <property type="entry name" value="DHPS"/>
    <property type="match status" value="1"/>
</dbReference>
<evidence type="ECO:0000256" key="10">
    <source>
        <dbReference type="ARBA" id="ARBA00012458"/>
    </source>
</evidence>
<evidence type="ECO:0000256" key="17">
    <source>
        <dbReference type="ARBA" id="ARBA00022840"/>
    </source>
</evidence>
<evidence type="ECO:0000256" key="3">
    <source>
        <dbReference type="ARBA" id="ARBA00001353"/>
    </source>
</evidence>
<dbReference type="InterPro" id="IPR035907">
    <property type="entry name" value="Hppk_sf"/>
</dbReference>
<evidence type="ECO:0000256" key="11">
    <source>
        <dbReference type="ARBA" id="ARBA00013043"/>
    </source>
</evidence>
<dbReference type="EC" id="4.1.2.25" evidence="11"/>
<reference evidence="27 28" key="1">
    <citation type="submission" date="2015-07" db="EMBL/GenBank/DDBJ databases">
        <title>Comparative genomics of the Sigatoka disease complex on banana suggests a link between parallel evolutionary changes in Pseudocercospora fijiensis and Pseudocercospora eumusae and increased virulence on the banana host.</title>
        <authorList>
            <person name="Chang T.-C."/>
            <person name="Salvucci A."/>
            <person name="Crous P.W."/>
            <person name="Stergiopoulos I."/>
        </authorList>
    </citation>
    <scope>NUCLEOTIDE SEQUENCE [LARGE SCALE GENOMIC DNA]</scope>
    <source>
        <strain evidence="27 28">CBS 114824</strain>
    </source>
</reference>
<organism evidence="27 28">
    <name type="scientific">Pseudocercospora eumusae</name>
    <dbReference type="NCBI Taxonomy" id="321146"/>
    <lineage>
        <taxon>Eukaryota</taxon>
        <taxon>Fungi</taxon>
        <taxon>Dikarya</taxon>
        <taxon>Ascomycota</taxon>
        <taxon>Pezizomycotina</taxon>
        <taxon>Dothideomycetes</taxon>
        <taxon>Dothideomycetidae</taxon>
        <taxon>Mycosphaerellales</taxon>
        <taxon>Mycosphaerellaceae</taxon>
        <taxon>Pseudocercospora</taxon>
    </lineage>
</organism>
<feature type="domain" description="Pterin-binding" evidence="26">
    <location>
        <begin position="815"/>
        <end position="1081"/>
    </location>
</feature>
<dbReference type="EMBL" id="LFZN01000387">
    <property type="protein sequence ID" value="KXS93796.1"/>
    <property type="molecule type" value="Genomic_DNA"/>
</dbReference>
<dbReference type="GO" id="GO:0046656">
    <property type="term" value="P:folic acid biosynthetic process"/>
    <property type="evidence" value="ECO:0007669"/>
    <property type="project" value="UniProtKB-KW"/>
</dbReference>
<dbReference type="GO" id="GO:0016301">
    <property type="term" value="F:kinase activity"/>
    <property type="evidence" value="ECO:0007669"/>
    <property type="project" value="UniProtKB-KW"/>
</dbReference>
<dbReference type="SUPFAM" id="SSF51717">
    <property type="entry name" value="Dihydropteroate synthetase-like"/>
    <property type="match status" value="1"/>
</dbReference>
<evidence type="ECO:0000256" key="8">
    <source>
        <dbReference type="ARBA" id="ARBA00009640"/>
    </source>
</evidence>
<evidence type="ECO:0000259" key="26">
    <source>
        <dbReference type="PROSITE" id="PS50972"/>
    </source>
</evidence>
<comment type="similarity">
    <text evidence="9">In the C-terminal section; belongs to the DHPS family.</text>
</comment>
<feature type="region of interest" description="Disordered" evidence="25">
    <location>
        <begin position="330"/>
        <end position="353"/>
    </location>
</feature>
<dbReference type="GO" id="GO:0005740">
    <property type="term" value="C:mitochondrial envelope"/>
    <property type="evidence" value="ECO:0007669"/>
    <property type="project" value="TreeGrafter"/>
</dbReference>
<comment type="cofactor">
    <cofactor evidence="4">
        <name>Mg(2+)</name>
        <dbReference type="ChEBI" id="CHEBI:18420"/>
    </cofactor>
</comment>
<dbReference type="GO" id="GO:0005524">
    <property type="term" value="F:ATP binding"/>
    <property type="evidence" value="ECO:0007669"/>
    <property type="project" value="UniProtKB-KW"/>
</dbReference>
<accession>A0A139GUB4</accession>
<evidence type="ECO:0000256" key="22">
    <source>
        <dbReference type="ARBA" id="ARBA00061548"/>
    </source>
</evidence>
<keyword evidence="19" id="KW-0289">Folate biosynthesis</keyword>
<dbReference type="STRING" id="321146.A0A139GUB4"/>
<dbReference type="PROSITE" id="PS00793">
    <property type="entry name" value="DHPS_2"/>
    <property type="match status" value="1"/>
</dbReference>
<evidence type="ECO:0000256" key="6">
    <source>
        <dbReference type="ARBA" id="ARBA00005013"/>
    </source>
</evidence>
<evidence type="ECO:0000256" key="13">
    <source>
        <dbReference type="ARBA" id="ARBA00022679"/>
    </source>
</evidence>
<keyword evidence="16" id="KW-0418">Kinase</keyword>
<evidence type="ECO:0000256" key="19">
    <source>
        <dbReference type="ARBA" id="ARBA00022909"/>
    </source>
</evidence>
<keyword evidence="14" id="KW-0479">Metal-binding</keyword>
<comment type="similarity">
    <text evidence="22">In the central section; belongs to the HPPK family.</text>
</comment>
<evidence type="ECO:0000256" key="2">
    <source>
        <dbReference type="ARBA" id="ARBA00000198"/>
    </source>
</evidence>
<dbReference type="PANTHER" id="PTHR20941">
    <property type="entry name" value="FOLATE SYNTHESIS PROTEINS"/>
    <property type="match status" value="1"/>
</dbReference>
<comment type="similarity">
    <text evidence="8">In the N-terminal section; belongs to the DHNA family.</text>
</comment>
<evidence type="ECO:0000256" key="4">
    <source>
        <dbReference type="ARBA" id="ARBA00001946"/>
    </source>
</evidence>
<dbReference type="Pfam" id="PF00809">
    <property type="entry name" value="Pterin_bind"/>
    <property type="match status" value="1"/>
</dbReference>
<dbReference type="InterPro" id="IPR000550">
    <property type="entry name" value="Hppk"/>
</dbReference>